<evidence type="ECO:0000313" key="18">
    <source>
        <dbReference type="Proteomes" id="UP001054821"/>
    </source>
</evidence>
<dbReference type="GO" id="GO:0004519">
    <property type="term" value="F:endonuclease activity"/>
    <property type="evidence" value="ECO:0007669"/>
    <property type="project" value="UniProtKB-KW"/>
</dbReference>
<keyword evidence="2" id="KW-1188">Viral release from host cell</keyword>
<evidence type="ECO:0000256" key="2">
    <source>
        <dbReference type="ARBA" id="ARBA00022612"/>
    </source>
</evidence>
<evidence type="ECO:0000259" key="16">
    <source>
        <dbReference type="Pfam" id="PF22936"/>
    </source>
</evidence>
<dbReference type="Gene3D" id="3.30.420.10">
    <property type="entry name" value="Ribonuclease H-like superfamily/Ribonuclease H"/>
    <property type="match status" value="1"/>
</dbReference>
<keyword evidence="12" id="KW-0695">RNA-directed DNA polymerase</keyword>
<dbReference type="GO" id="GO:0015074">
    <property type="term" value="P:DNA integration"/>
    <property type="evidence" value="ECO:0007669"/>
    <property type="project" value="UniProtKB-KW"/>
</dbReference>
<dbReference type="GO" id="GO:0008233">
    <property type="term" value="F:peptidase activity"/>
    <property type="evidence" value="ECO:0007669"/>
    <property type="project" value="UniProtKB-KW"/>
</dbReference>
<keyword evidence="13" id="KW-0548">Nucleotidyltransferase</keyword>
<dbReference type="InterPro" id="IPR036397">
    <property type="entry name" value="RNaseH_sf"/>
</dbReference>
<keyword evidence="10" id="KW-0460">Magnesium</keyword>
<dbReference type="PANTHER" id="PTHR42648:SF11">
    <property type="entry name" value="TRANSPOSON TY4-P GAG-POL POLYPROTEIN"/>
    <property type="match status" value="1"/>
</dbReference>
<dbReference type="InterPro" id="IPR012337">
    <property type="entry name" value="RNaseH-like_sf"/>
</dbReference>
<keyword evidence="14" id="KW-0917">Virion maturation</keyword>
<evidence type="ECO:0000256" key="14">
    <source>
        <dbReference type="ARBA" id="ARBA00023113"/>
    </source>
</evidence>
<dbReference type="EMBL" id="JAJFAZ020000001">
    <property type="protein sequence ID" value="KAI5350061.1"/>
    <property type="molecule type" value="Genomic_DNA"/>
</dbReference>
<evidence type="ECO:0000256" key="8">
    <source>
        <dbReference type="ARBA" id="ARBA00022801"/>
    </source>
</evidence>
<evidence type="ECO:0000256" key="4">
    <source>
        <dbReference type="ARBA" id="ARBA00022722"/>
    </source>
</evidence>
<dbReference type="GO" id="GO:0006508">
    <property type="term" value="P:proteolysis"/>
    <property type="evidence" value="ECO:0007669"/>
    <property type="project" value="UniProtKB-KW"/>
</dbReference>
<sequence length="347" mass="39367">MSIKEESMNKGKNENKLRENASIVINYTMESVGLKGSQNAMVAINLGTTLRTVIKQTRLEKVANIANQLTEPATMFYACHSATIGKNMNMWYVDSACSNHMISHESLLVNIDKNVKCRVKMGTGDLVQSTGKDTLVIEIQGVTRYIKEVMIVPGLDENMSSVGQMVEHGYWLVFGDNVVEIYGDRQMQDLIASVTMKGNRCLPLSLEYVKPSMANKVTIEELSWLSHKRYGHLNYSSLMLLQDKEMVQDLPRLQVTKHCALAVLQEKHKSQAFNIFKRFKNMVELQSGYQIKKLRSDRGGEYTSLELSKFCEEMGLERQLTMAYSTIEWSCREKESYCDGHGKNNDA</sequence>
<evidence type="ECO:0000256" key="11">
    <source>
        <dbReference type="ARBA" id="ARBA00022908"/>
    </source>
</evidence>
<reference evidence="17 18" key="1">
    <citation type="journal article" date="2022" name="G3 (Bethesda)">
        <title>Whole-genome sequence and methylome profiling of the almond [Prunus dulcis (Mill.) D.A. Webb] cultivar 'Nonpareil'.</title>
        <authorList>
            <person name="D'Amico-Willman K.M."/>
            <person name="Ouma W.Z."/>
            <person name="Meulia T."/>
            <person name="Sideli G.M."/>
            <person name="Gradziel T.M."/>
            <person name="Fresnedo-Ramirez J."/>
        </authorList>
    </citation>
    <scope>NUCLEOTIDE SEQUENCE [LARGE SCALE GENOMIC DNA]</scope>
    <source>
        <strain evidence="17">Clone GOH B32 T37-40</strain>
    </source>
</reference>
<dbReference type="GO" id="GO:0005524">
    <property type="term" value="F:ATP binding"/>
    <property type="evidence" value="ECO:0007669"/>
    <property type="project" value="UniProtKB-KW"/>
</dbReference>
<dbReference type="GO" id="GO:0003676">
    <property type="term" value="F:nucleic acid binding"/>
    <property type="evidence" value="ECO:0007669"/>
    <property type="project" value="InterPro"/>
</dbReference>
<evidence type="ECO:0000256" key="15">
    <source>
        <dbReference type="ARBA" id="ARBA00023172"/>
    </source>
</evidence>
<evidence type="ECO:0000256" key="1">
    <source>
        <dbReference type="ARBA" id="ARBA00002180"/>
    </source>
</evidence>
<evidence type="ECO:0000256" key="5">
    <source>
        <dbReference type="ARBA" id="ARBA00022723"/>
    </source>
</evidence>
<dbReference type="GO" id="GO:0003887">
    <property type="term" value="F:DNA-directed DNA polymerase activity"/>
    <property type="evidence" value="ECO:0007669"/>
    <property type="project" value="UniProtKB-KW"/>
</dbReference>
<feature type="domain" description="Retrovirus-related Pol polyprotein from transposon TNT 1-94-like beta-barrel" evidence="16">
    <location>
        <begin position="91"/>
        <end position="170"/>
    </location>
</feature>
<keyword evidence="11" id="KW-0229">DNA integration</keyword>
<organism evidence="17 18">
    <name type="scientific">Prunus dulcis</name>
    <name type="common">Almond</name>
    <name type="synonym">Amygdalus dulcis</name>
    <dbReference type="NCBI Taxonomy" id="3755"/>
    <lineage>
        <taxon>Eukaryota</taxon>
        <taxon>Viridiplantae</taxon>
        <taxon>Streptophyta</taxon>
        <taxon>Embryophyta</taxon>
        <taxon>Tracheophyta</taxon>
        <taxon>Spermatophyta</taxon>
        <taxon>Magnoliopsida</taxon>
        <taxon>eudicotyledons</taxon>
        <taxon>Gunneridae</taxon>
        <taxon>Pentapetalae</taxon>
        <taxon>rosids</taxon>
        <taxon>fabids</taxon>
        <taxon>Rosales</taxon>
        <taxon>Rosaceae</taxon>
        <taxon>Amygdaloideae</taxon>
        <taxon>Amygdaleae</taxon>
        <taxon>Prunus</taxon>
    </lineage>
</organism>
<dbReference type="GO" id="GO:0003964">
    <property type="term" value="F:RNA-directed DNA polymerase activity"/>
    <property type="evidence" value="ECO:0007669"/>
    <property type="project" value="UniProtKB-KW"/>
</dbReference>
<keyword evidence="18" id="KW-1185">Reference proteome</keyword>
<keyword evidence="8" id="KW-0378">Hydrolase</keyword>
<keyword evidence="4" id="KW-0540">Nuclease</keyword>
<protein>
    <recommendedName>
        <fullName evidence="16">Retrovirus-related Pol polyprotein from transposon TNT 1-94-like beta-barrel domain-containing protein</fullName>
    </recommendedName>
</protein>
<keyword evidence="7" id="KW-0255">Endonuclease</keyword>
<dbReference type="InterPro" id="IPR039537">
    <property type="entry name" value="Retrotran_Ty1/copia-like"/>
</dbReference>
<evidence type="ECO:0000256" key="7">
    <source>
        <dbReference type="ARBA" id="ARBA00022759"/>
    </source>
</evidence>
<evidence type="ECO:0000313" key="17">
    <source>
        <dbReference type="EMBL" id="KAI5350061.1"/>
    </source>
</evidence>
<evidence type="ECO:0000256" key="10">
    <source>
        <dbReference type="ARBA" id="ARBA00022842"/>
    </source>
</evidence>
<evidence type="ECO:0000256" key="3">
    <source>
        <dbReference type="ARBA" id="ARBA00022670"/>
    </source>
</evidence>
<dbReference type="InterPro" id="IPR054722">
    <property type="entry name" value="PolX-like_BBD"/>
</dbReference>
<keyword evidence="5" id="KW-0479">Metal-binding</keyword>
<keyword evidence="15" id="KW-0233">DNA recombination</keyword>
<comment type="caution">
    <text evidence="17">The sequence shown here is derived from an EMBL/GenBank/DDBJ whole genome shotgun (WGS) entry which is preliminary data.</text>
</comment>
<dbReference type="Pfam" id="PF22936">
    <property type="entry name" value="Pol_BBD"/>
    <property type="match status" value="1"/>
</dbReference>
<comment type="function">
    <text evidence="1">The aspartyl protease (PR) mediates the proteolytic cleavages of the Gag and Gag-Pol polyproteins after assembly of the VLP.</text>
</comment>
<evidence type="ECO:0000256" key="9">
    <source>
        <dbReference type="ARBA" id="ARBA00022840"/>
    </source>
</evidence>
<keyword evidence="13" id="KW-0808">Transferase</keyword>
<dbReference type="AlphaFoldDB" id="A0AAD4ZLD8"/>
<accession>A0AAD4ZLD8</accession>
<dbReference type="Proteomes" id="UP001054821">
    <property type="component" value="Chromosome 1"/>
</dbReference>
<name>A0AAD4ZLD8_PRUDU</name>
<proteinExistence type="predicted"/>
<evidence type="ECO:0000256" key="13">
    <source>
        <dbReference type="ARBA" id="ARBA00022932"/>
    </source>
</evidence>
<keyword evidence="13" id="KW-0239">DNA-directed DNA polymerase</keyword>
<dbReference type="GO" id="GO:0046872">
    <property type="term" value="F:metal ion binding"/>
    <property type="evidence" value="ECO:0007669"/>
    <property type="project" value="UniProtKB-KW"/>
</dbReference>
<evidence type="ECO:0000256" key="12">
    <source>
        <dbReference type="ARBA" id="ARBA00022918"/>
    </source>
</evidence>
<dbReference type="PANTHER" id="PTHR42648">
    <property type="entry name" value="TRANSPOSASE, PUTATIVE-RELATED"/>
    <property type="match status" value="1"/>
</dbReference>
<gene>
    <name evidence="17" type="ORF">L3X38_002952</name>
</gene>
<keyword evidence="9" id="KW-0067">ATP-binding</keyword>
<dbReference type="SUPFAM" id="SSF53098">
    <property type="entry name" value="Ribonuclease H-like"/>
    <property type="match status" value="1"/>
</dbReference>
<keyword evidence="6" id="KW-0547">Nucleotide-binding</keyword>
<dbReference type="GO" id="GO:0006310">
    <property type="term" value="P:DNA recombination"/>
    <property type="evidence" value="ECO:0007669"/>
    <property type="project" value="UniProtKB-KW"/>
</dbReference>
<evidence type="ECO:0000256" key="6">
    <source>
        <dbReference type="ARBA" id="ARBA00022741"/>
    </source>
</evidence>
<keyword evidence="3" id="KW-0645">Protease</keyword>